<evidence type="ECO:0000313" key="3">
    <source>
        <dbReference type="Proteomes" id="UP001430356"/>
    </source>
</evidence>
<dbReference type="Gene3D" id="3.90.1410.10">
    <property type="entry name" value="set domain protein methyltransferase, domain 1"/>
    <property type="match status" value="1"/>
</dbReference>
<dbReference type="GO" id="GO:0016279">
    <property type="term" value="F:protein-lysine N-methyltransferase activity"/>
    <property type="evidence" value="ECO:0007669"/>
    <property type="project" value="TreeGrafter"/>
</dbReference>
<dbReference type="SUPFAM" id="SSF82199">
    <property type="entry name" value="SET domain"/>
    <property type="match status" value="1"/>
</dbReference>
<evidence type="ECO:0000256" key="1">
    <source>
        <dbReference type="SAM" id="MobiDB-lite"/>
    </source>
</evidence>
<feature type="region of interest" description="Disordered" evidence="1">
    <location>
        <begin position="177"/>
        <end position="205"/>
    </location>
</feature>
<comment type="caution">
    <text evidence="2">The sequence shown here is derived from an EMBL/GenBank/DDBJ whole genome shotgun (WGS) entry which is preliminary data.</text>
</comment>
<accession>A0AAW0EMK1</accession>
<protein>
    <submittedName>
        <fullName evidence="2">Uncharacterized protein</fullName>
    </submittedName>
</protein>
<dbReference type="AlphaFoldDB" id="A0AAW0EMK1"/>
<dbReference type="InterPro" id="IPR046341">
    <property type="entry name" value="SET_dom_sf"/>
</dbReference>
<name>A0AAW0EMK1_9TRYP</name>
<reference evidence="2 3" key="1">
    <citation type="journal article" date="2021" name="MBio">
        <title>A New Model Trypanosomatid, Novymonas esmeraldas: Genomic Perception of Its 'Candidatus Pandoraea novymonadis' Endosymbiont.</title>
        <authorList>
            <person name="Zakharova A."/>
            <person name="Saura A."/>
            <person name="Butenko A."/>
            <person name="Podesvova L."/>
            <person name="Warmusova S."/>
            <person name="Kostygov A.Y."/>
            <person name="Nenarokova A."/>
            <person name="Lukes J."/>
            <person name="Opperdoes F.R."/>
            <person name="Yurchenko V."/>
        </authorList>
    </citation>
    <scope>NUCLEOTIDE SEQUENCE [LARGE SCALE GENOMIC DNA]</scope>
    <source>
        <strain evidence="2 3">E262AT.01</strain>
    </source>
</reference>
<sequence length="782" mass="85235">MNGGATTAHALQRLLEAEGAVIHAAVQARAVPSMGGGMGVVLTEKLAAGTSLARFPFRSMITARKARFNLAMAEVALERRWWRGDKDRARGDPGMDGVTEEEGLENAVAPERLRIIPFTSRVWSDYEFESHVRSQQLRQSIESKVAELEQALDSTETIVCYVLLMAALYGRWANHGSPAPSHGGDSGAAEEASVDPVADVSAGGPRRATAPTLHYTHENAWMRTWIHALPAQYDNLLELTPQSAAPQVPSVREEAAHVSPPPSGHDSQHTRSLEWLRAYIALGRFQAGVVREQQAVRRRYRKCCAALQCLRCLPTGVEVRGVDRDAEAEDLPTGAEVRAGVDGGACTLEQYLWAFNTLMSRGFFFPEETWAMMPFVDYFNYALDSNGTMYPQDDEPNDPASFTNALLDRDRCRTNGDGAPTTAASAAARRQRRRTGLRTVRVGKDAVPLANYQTYEFQLVRPTRTSSEQVMLHYGAYSDVELLMWYGFTLRPSLLPLTHFIGAPQDHMPCTVLPVLPPGLSDEDGSLVRTALALRLALRELATAATRVSLFRRCVAPMCSGDVTEEGPDAEEEEEEAYGDWRAALDRAYQLPLSPIADAEGNYPAGAQGATWLDDLLRDFCGTPALADPGENATAEAGVAFVVDAWLRGWAREQWPLFAVSAFPHINKECNLGAMSLSPVLRAAVHSSFWAPSSQQLRLTAQERVLLVRGIAWAELRVTMAAAGAAAGADPSASPPTSAPASTAAAAFARVVSVDHWTLLRFLAFEGTDDELVAYVQRASKV</sequence>
<dbReference type="EMBL" id="JAECZO010000031">
    <property type="protein sequence ID" value="KAK7194103.1"/>
    <property type="molecule type" value="Genomic_DNA"/>
</dbReference>
<evidence type="ECO:0000313" key="2">
    <source>
        <dbReference type="EMBL" id="KAK7194103.1"/>
    </source>
</evidence>
<proteinExistence type="predicted"/>
<gene>
    <name evidence="2" type="ORF">NESM_000323200</name>
</gene>
<dbReference type="PANTHER" id="PTHR13271:SF137">
    <property type="entry name" value="SET DOMAIN-CONTAINING PROTEIN"/>
    <property type="match status" value="1"/>
</dbReference>
<dbReference type="PANTHER" id="PTHR13271">
    <property type="entry name" value="UNCHARACTERIZED PUTATIVE METHYLTRANSFERASE"/>
    <property type="match status" value="1"/>
</dbReference>
<dbReference type="Proteomes" id="UP001430356">
    <property type="component" value="Unassembled WGS sequence"/>
</dbReference>
<keyword evidence="3" id="KW-1185">Reference proteome</keyword>
<organism evidence="2 3">
    <name type="scientific">Novymonas esmeraldas</name>
    <dbReference type="NCBI Taxonomy" id="1808958"/>
    <lineage>
        <taxon>Eukaryota</taxon>
        <taxon>Discoba</taxon>
        <taxon>Euglenozoa</taxon>
        <taxon>Kinetoplastea</taxon>
        <taxon>Metakinetoplastina</taxon>
        <taxon>Trypanosomatida</taxon>
        <taxon>Trypanosomatidae</taxon>
        <taxon>Novymonas</taxon>
    </lineage>
</organism>
<dbReference type="InterPro" id="IPR050600">
    <property type="entry name" value="SETD3_SETD6_MTase"/>
</dbReference>